<name>A0A8S9SD15_BRACR</name>
<gene>
    <name evidence="1" type="ORF">F2Q69_00039310</name>
</gene>
<accession>A0A8S9SD15</accession>
<reference evidence="1" key="1">
    <citation type="submission" date="2019-12" db="EMBL/GenBank/DDBJ databases">
        <title>Genome sequencing and annotation of Brassica cretica.</title>
        <authorList>
            <person name="Studholme D.J."/>
            <person name="Sarris P."/>
        </authorList>
    </citation>
    <scope>NUCLEOTIDE SEQUENCE</scope>
    <source>
        <strain evidence="1">PFS-109/04</strain>
        <tissue evidence="1">Leaf</tissue>
    </source>
</reference>
<dbReference type="AlphaFoldDB" id="A0A8S9SD15"/>
<evidence type="ECO:0000313" key="1">
    <source>
        <dbReference type="EMBL" id="KAF3599742.1"/>
    </source>
</evidence>
<dbReference type="EMBL" id="QGKX02000004">
    <property type="protein sequence ID" value="KAF3599742.1"/>
    <property type="molecule type" value="Genomic_DNA"/>
</dbReference>
<protein>
    <submittedName>
        <fullName evidence="1">Uncharacterized protein</fullName>
    </submittedName>
</protein>
<proteinExistence type="predicted"/>
<sequence>MSPDLKICNHDAKTGKNIYYSLGKIQNLSLSQPHIPEGLTRPLSLSPTNQLPQKNQRLICAYEPTTLTLNAQTDLNFDVDLEANSPDYKETLQWRCFKLKVSKAATQKVETFELGGERMRLDRMLLSSSRSGR</sequence>
<dbReference type="Proteomes" id="UP000712600">
    <property type="component" value="Unassembled WGS sequence"/>
</dbReference>
<evidence type="ECO:0000313" key="2">
    <source>
        <dbReference type="Proteomes" id="UP000712600"/>
    </source>
</evidence>
<organism evidence="1 2">
    <name type="scientific">Brassica cretica</name>
    <name type="common">Mustard</name>
    <dbReference type="NCBI Taxonomy" id="69181"/>
    <lineage>
        <taxon>Eukaryota</taxon>
        <taxon>Viridiplantae</taxon>
        <taxon>Streptophyta</taxon>
        <taxon>Embryophyta</taxon>
        <taxon>Tracheophyta</taxon>
        <taxon>Spermatophyta</taxon>
        <taxon>Magnoliopsida</taxon>
        <taxon>eudicotyledons</taxon>
        <taxon>Gunneridae</taxon>
        <taxon>Pentapetalae</taxon>
        <taxon>rosids</taxon>
        <taxon>malvids</taxon>
        <taxon>Brassicales</taxon>
        <taxon>Brassicaceae</taxon>
        <taxon>Brassiceae</taxon>
        <taxon>Brassica</taxon>
    </lineage>
</organism>
<comment type="caution">
    <text evidence="1">The sequence shown here is derived from an EMBL/GenBank/DDBJ whole genome shotgun (WGS) entry which is preliminary data.</text>
</comment>